<dbReference type="PANTHER" id="PTHR35936">
    <property type="entry name" value="MEMBRANE-BOUND LYTIC MUREIN TRANSGLYCOSYLASE F"/>
    <property type="match status" value="1"/>
</dbReference>
<evidence type="ECO:0000256" key="3">
    <source>
        <dbReference type="ARBA" id="ARBA00022729"/>
    </source>
</evidence>
<evidence type="ECO:0000256" key="2">
    <source>
        <dbReference type="ARBA" id="ARBA00010333"/>
    </source>
</evidence>
<dbReference type="PANTHER" id="PTHR35936:SF19">
    <property type="entry name" value="AMINO-ACID-BINDING PROTEIN YXEM-RELATED"/>
    <property type="match status" value="1"/>
</dbReference>
<dbReference type="InterPro" id="IPR001320">
    <property type="entry name" value="Iontro_rcpt_C"/>
</dbReference>
<comment type="similarity">
    <text evidence="2 4">Belongs to the bacterial solute-binding protein 3 family.</text>
</comment>
<dbReference type="SUPFAM" id="SSF53850">
    <property type="entry name" value="Periplasmic binding protein-like II"/>
    <property type="match status" value="1"/>
</dbReference>
<proteinExistence type="inferred from homology"/>
<dbReference type="PROSITE" id="PS51257">
    <property type="entry name" value="PROKAR_LIPOPROTEIN"/>
    <property type="match status" value="1"/>
</dbReference>
<evidence type="ECO:0000313" key="8">
    <source>
        <dbReference type="Proteomes" id="UP000032430"/>
    </source>
</evidence>
<comment type="subcellular location">
    <subcellularLocation>
        <location evidence="1">Cell envelope</location>
    </subcellularLocation>
</comment>
<dbReference type="RefSeq" id="WP_045094481.1">
    <property type="nucleotide sequence ID" value="NZ_LN614827.1"/>
</dbReference>
<evidence type="ECO:0000256" key="4">
    <source>
        <dbReference type="RuleBase" id="RU003744"/>
    </source>
</evidence>
<keyword evidence="3" id="KW-0732">Signal</keyword>
<sequence>MKLLTTSILILSTIALSGCSGEEKPNTLHFATSAEYPPFEYLDHGELKGFDIDLAKLIAKELGKEAVFDNMQFSSILPAVSFGQDDMAISTITITPERQVNLDFSTPYYFESMAVVFKTEHPLDSTEKLAHKKLACQLGTTMELWTKKYAPTAELISMNNNNQAIEALKAGHVEAVIMDGAQGLVFSQKNPGLSFALIAKSDDGYGIALAKNSPFTTQVNQALQKLQDSGAIAKLQQQWLEGVQWKK</sequence>
<dbReference type="EMBL" id="LN614827">
    <property type="protein sequence ID" value="CEG55631.1"/>
    <property type="molecule type" value="Genomic_DNA"/>
</dbReference>
<dbReference type="HOGENOM" id="CLU_019602_18_2_6"/>
<dbReference type="PROSITE" id="PS01039">
    <property type="entry name" value="SBP_BACTERIAL_3"/>
    <property type="match status" value="1"/>
</dbReference>
<feature type="domain" description="Ionotropic glutamate receptor C-terminal" evidence="6">
    <location>
        <begin position="27"/>
        <end position="242"/>
    </location>
</feature>
<evidence type="ECO:0000259" key="5">
    <source>
        <dbReference type="SMART" id="SM00062"/>
    </source>
</evidence>
<dbReference type="Proteomes" id="UP000032430">
    <property type="component" value="Chromosome I"/>
</dbReference>
<dbReference type="AlphaFoldDB" id="A0A098G0X9"/>
<dbReference type="InterPro" id="IPR018313">
    <property type="entry name" value="SBP_3_CS"/>
</dbReference>
<dbReference type="STRING" id="1212491.LFA_0150"/>
<name>A0A098G0X9_9GAMM</name>
<evidence type="ECO:0000313" key="7">
    <source>
        <dbReference type="EMBL" id="CEG55631.1"/>
    </source>
</evidence>
<keyword evidence="8" id="KW-1185">Reference proteome</keyword>
<evidence type="ECO:0000259" key="6">
    <source>
        <dbReference type="SMART" id="SM00079"/>
    </source>
</evidence>
<dbReference type="Pfam" id="PF00497">
    <property type="entry name" value="SBP_bac_3"/>
    <property type="match status" value="1"/>
</dbReference>
<organism evidence="7 8">
    <name type="scientific">Legionella fallonii LLAP-10</name>
    <dbReference type="NCBI Taxonomy" id="1212491"/>
    <lineage>
        <taxon>Bacteria</taxon>
        <taxon>Pseudomonadati</taxon>
        <taxon>Pseudomonadota</taxon>
        <taxon>Gammaproteobacteria</taxon>
        <taxon>Legionellales</taxon>
        <taxon>Legionellaceae</taxon>
        <taxon>Legionella</taxon>
    </lineage>
</organism>
<dbReference type="SMART" id="SM00062">
    <property type="entry name" value="PBPb"/>
    <property type="match status" value="1"/>
</dbReference>
<dbReference type="InterPro" id="IPR001638">
    <property type="entry name" value="Solute-binding_3/MltF_N"/>
</dbReference>
<dbReference type="CDD" id="cd13530">
    <property type="entry name" value="PBP2_peptides_like"/>
    <property type="match status" value="1"/>
</dbReference>
<dbReference type="GO" id="GO:0030313">
    <property type="term" value="C:cell envelope"/>
    <property type="evidence" value="ECO:0007669"/>
    <property type="project" value="UniProtKB-SubCell"/>
</dbReference>
<feature type="domain" description="Solute-binding protein family 3/N-terminal" evidence="5">
    <location>
        <begin position="27"/>
        <end position="243"/>
    </location>
</feature>
<evidence type="ECO:0000256" key="1">
    <source>
        <dbReference type="ARBA" id="ARBA00004196"/>
    </source>
</evidence>
<gene>
    <name evidence="7" type="ORF">LFA_0150</name>
</gene>
<reference evidence="8" key="1">
    <citation type="submission" date="2014-09" db="EMBL/GenBank/DDBJ databases">
        <authorList>
            <person name="Gomez-Valero L."/>
        </authorList>
    </citation>
    <scope>NUCLEOTIDE SEQUENCE [LARGE SCALE GENOMIC DNA]</scope>
    <source>
        <strain evidence="8">ATCC700992</strain>
    </source>
</reference>
<accession>A0A098G0X9</accession>
<dbReference type="GO" id="GO:0016020">
    <property type="term" value="C:membrane"/>
    <property type="evidence" value="ECO:0007669"/>
    <property type="project" value="InterPro"/>
</dbReference>
<dbReference type="SMART" id="SM00079">
    <property type="entry name" value="PBPe"/>
    <property type="match status" value="1"/>
</dbReference>
<dbReference type="KEGG" id="lfa:LFA_0150"/>
<protein>
    <submittedName>
        <fullName evidence="7">Amino acid ABC transporter substrate-binding protein</fullName>
    </submittedName>
</protein>
<dbReference type="Gene3D" id="3.40.190.10">
    <property type="entry name" value="Periplasmic binding protein-like II"/>
    <property type="match status" value="2"/>
</dbReference>
<dbReference type="OrthoDB" id="9768183at2"/>
<dbReference type="GO" id="GO:0015276">
    <property type="term" value="F:ligand-gated monoatomic ion channel activity"/>
    <property type="evidence" value="ECO:0007669"/>
    <property type="project" value="InterPro"/>
</dbReference>